<dbReference type="Proteomes" id="UP001521785">
    <property type="component" value="Unassembled WGS sequence"/>
</dbReference>
<evidence type="ECO:0000313" key="4">
    <source>
        <dbReference type="Proteomes" id="UP001521785"/>
    </source>
</evidence>
<dbReference type="EMBL" id="JAKJXO020000005">
    <property type="protein sequence ID" value="KAL1605447.1"/>
    <property type="molecule type" value="Genomic_DNA"/>
</dbReference>
<reference evidence="3 4" key="1">
    <citation type="submission" date="2024-02" db="EMBL/GenBank/DDBJ databases">
        <title>De novo assembly and annotation of 12 fungi associated with fruit tree decline syndrome in Ontario, Canada.</title>
        <authorList>
            <person name="Sulman M."/>
            <person name="Ellouze W."/>
            <person name="Ilyukhin E."/>
        </authorList>
    </citation>
    <scope>NUCLEOTIDE SEQUENCE [LARGE SCALE GENOMIC DNA]</scope>
    <source>
        <strain evidence="3 4">M42-189</strain>
    </source>
</reference>
<dbReference type="PANTHER" id="PTHR34598">
    <property type="entry name" value="BLL6449 PROTEIN"/>
    <property type="match status" value="1"/>
</dbReference>
<comment type="similarity">
    <text evidence="2">Belongs to the asaB hydroxylase/desaturase family.</text>
</comment>
<comment type="caution">
    <text evidence="3">The sequence shown here is derived from an EMBL/GenBank/DDBJ whole genome shotgun (WGS) entry which is preliminary data.</text>
</comment>
<evidence type="ECO:0000256" key="1">
    <source>
        <dbReference type="ARBA" id="ARBA00023002"/>
    </source>
</evidence>
<dbReference type="InterPro" id="IPR044053">
    <property type="entry name" value="AsaB-like"/>
</dbReference>
<proteinExistence type="inferred from homology"/>
<gene>
    <name evidence="3" type="ORF">SLS60_004997</name>
</gene>
<keyword evidence="1" id="KW-0560">Oxidoreductase</keyword>
<dbReference type="PANTHER" id="PTHR34598:SF3">
    <property type="entry name" value="OXIDOREDUCTASE AN1597"/>
    <property type="match status" value="1"/>
</dbReference>
<accession>A0ABR3RM13</accession>
<keyword evidence="4" id="KW-1185">Reference proteome</keyword>
<evidence type="ECO:0000313" key="3">
    <source>
        <dbReference type="EMBL" id="KAL1605447.1"/>
    </source>
</evidence>
<organism evidence="3 4">
    <name type="scientific">Paraconiothyrium brasiliense</name>
    <dbReference type="NCBI Taxonomy" id="300254"/>
    <lineage>
        <taxon>Eukaryota</taxon>
        <taxon>Fungi</taxon>
        <taxon>Dikarya</taxon>
        <taxon>Ascomycota</taxon>
        <taxon>Pezizomycotina</taxon>
        <taxon>Dothideomycetes</taxon>
        <taxon>Pleosporomycetidae</taxon>
        <taxon>Pleosporales</taxon>
        <taxon>Massarineae</taxon>
        <taxon>Didymosphaeriaceae</taxon>
        <taxon>Paraconiothyrium</taxon>
    </lineage>
</organism>
<name>A0ABR3RM13_9PLEO</name>
<sequence>MTFKPRMQMMSMSIEHDKAVRGSIYFLNLDDRYKKEKPYAFRYPVRGVEQTNMRMTPTEGIRIKDIRGRENDFTFDKDGFTVANVDHGVSYSDFFTEQGLKSYFKVMECMLQSLLGAEKVHIFRHGIRKRHVEFPVSTGQPYEYDQPTSVAHIDTTPKEAQMEIRRQYGADAEQYLSKSRYQWIK</sequence>
<protein>
    <submittedName>
        <fullName evidence="3">Uncharacterized protein</fullName>
    </submittedName>
</protein>
<evidence type="ECO:0000256" key="2">
    <source>
        <dbReference type="ARBA" id="ARBA00023604"/>
    </source>
</evidence>